<keyword evidence="2" id="KW-1185">Reference proteome</keyword>
<protein>
    <submittedName>
        <fullName evidence="1">Uncharacterized protein</fullName>
    </submittedName>
</protein>
<proteinExistence type="predicted"/>
<dbReference type="AlphaFoldDB" id="A0AAV4Q2Q0"/>
<dbReference type="Proteomes" id="UP001054945">
    <property type="component" value="Unassembled WGS sequence"/>
</dbReference>
<organism evidence="1 2">
    <name type="scientific">Caerostris extrusa</name>
    <name type="common">Bark spider</name>
    <name type="synonym">Caerostris bankana</name>
    <dbReference type="NCBI Taxonomy" id="172846"/>
    <lineage>
        <taxon>Eukaryota</taxon>
        <taxon>Metazoa</taxon>
        <taxon>Ecdysozoa</taxon>
        <taxon>Arthropoda</taxon>
        <taxon>Chelicerata</taxon>
        <taxon>Arachnida</taxon>
        <taxon>Araneae</taxon>
        <taxon>Araneomorphae</taxon>
        <taxon>Entelegynae</taxon>
        <taxon>Araneoidea</taxon>
        <taxon>Araneidae</taxon>
        <taxon>Caerostris</taxon>
    </lineage>
</organism>
<reference evidence="1 2" key="1">
    <citation type="submission" date="2021-06" db="EMBL/GenBank/DDBJ databases">
        <title>Caerostris extrusa draft genome.</title>
        <authorList>
            <person name="Kono N."/>
            <person name="Arakawa K."/>
        </authorList>
    </citation>
    <scope>NUCLEOTIDE SEQUENCE [LARGE SCALE GENOMIC DNA]</scope>
</reference>
<sequence>MQAQSSLLMQAQYSPLLMQSPVFAVDASPILTVGARHTYMTRYSVSFVFEKQRKFWKRNLQLSHMLYGKLAYCEQT</sequence>
<accession>A0AAV4Q2Q0</accession>
<comment type="caution">
    <text evidence="1">The sequence shown here is derived from an EMBL/GenBank/DDBJ whole genome shotgun (WGS) entry which is preliminary data.</text>
</comment>
<evidence type="ECO:0000313" key="2">
    <source>
        <dbReference type="Proteomes" id="UP001054945"/>
    </source>
</evidence>
<gene>
    <name evidence="1" type="ORF">CEXT_753981</name>
</gene>
<name>A0AAV4Q2Q0_CAEEX</name>
<dbReference type="EMBL" id="BPLR01005487">
    <property type="protein sequence ID" value="GIY02724.1"/>
    <property type="molecule type" value="Genomic_DNA"/>
</dbReference>
<evidence type="ECO:0000313" key="1">
    <source>
        <dbReference type="EMBL" id="GIY02724.1"/>
    </source>
</evidence>